<keyword evidence="1" id="KW-0812">Transmembrane</keyword>
<dbReference type="Proteomes" id="UP000183832">
    <property type="component" value="Unassembled WGS sequence"/>
</dbReference>
<reference evidence="2 3" key="1">
    <citation type="submission" date="2015-04" db="EMBL/GenBank/DDBJ databases">
        <authorList>
            <person name="Syromyatnikov M.Y."/>
            <person name="Popov V.N."/>
        </authorList>
    </citation>
    <scope>NUCLEOTIDE SEQUENCE [LARGE SCALE GENOMIC DNA]</scope>
</reference>
<evidence type="ECO:0000313" key="2">
    <source>
        <dbReference type="EMBL" id="CRK87671.1"/>
    </source>
</evidence>
<keyword evidence="1" id="KW-0472">Membrane</keyword>
<dbReference type="EMBL" id="CVRI01000004">
    <property type="protein sequence ID" value="CRK87671.1"/>
    <property type="molecule type" value="Genomic_DNA"/>
</dbReference>
<feature type="transmembrane region" description="Helical" evidence="1">
    <location>
        <begin position="16"/>
        <end position="37"/>
    </location>
</feature>
<sequence length="65" mass="7512">MFTHSVNSKGKKNRRIVYMAFSLAADQPACYLLVHVARVSMSKKKHECEYDNKFLRCCCAKLRNA</sequence>
<evidence type="ECO:0000313" key="3">
    <source>
        <dbReference type="Proteomes" id="UP000183832"/>
    </source>
</evidence>
<dbReference type="AlphaFoldDB" id="A0A1J1HI10"/>
<keyword evidence="3" id="KW-1185">Reference proteome</keyword>
<gene>
    <name evidence="2" type="ORF">CLUMA_CG001464</name>
</gene>
<evidence type="ECO:0000256" key="1">
    <source>
        <dbReference type="SAM" id="Phobius"/>
    </source>
</evidence>
<keyword evidence="1" id="KW-1133">Transmembrane helix</keyword>
<proteinExistence type="predicted"/>
<organism evidence="2 3">
    <name type="scientific">Clunio marinus</name>
    <dbReference type="NCBI Taxonomy" id="568069"/>
    <lineage>
        <taxon>Eukaryota</taxon>
        <taxon>Metazoa</taxon>
        <taxon>Ecdysozoa</taxon>
        <taxon>Arthropoda</taxon>
        <taxon>Hexapoda</taxon>
        <taxon>Insecta</taxon>
        <taxon>Pterygota</taxon>
        <taxon>Neoptera</taxon>
        <taxon>Endopterygota</taxon>
        <taxon>Diptera</taxon>
        <taxon>Nematocera</taxon>
        <taxon>Chironomoidea</taxon>
        <taxon>Chironomidae</taxon>
        <taxon>Clunio</taxon>
    </lineage>
</organism>
<name>A0A1J1HI10_9DIPT</name>
<protein>
    <submittedName>
        <fullName evidence="2">CLUMA_CG001464, isoform A</fullName>
    </submittedName>
</protein>
<accession>A0A1J1HI10</accession>